<name>A0A316AHN1_9ACTN</name>
<protein>
    <submittedName>
        <fullName evidence="4">Diguanylate cyclase (GGDEF)-like protein</fullName>
    </submittedName>
</protein>
<keyword evidence="1" id="KW-0812">Transmembrane</keyword>
<dbReference type="InterPro" id="IPR035919">
    <property type="entry name" value="EAL_sf"/>
</dbReference>
<organism evidence="4 5">
    <name type="scientific">Quadrisphaera granulorum</name>
    <dbReference type="NCBI Taxonomy" id="317664"/>
    <lineage>
        <taxon>Bacteria</taxon>
        <taxon>Bacillati</taxon>
        <taxon>Actinomycetota</taxon>
        <taxon>Actinomycetes</taxon>
        <taxon>Kineosporiales</taxon>
        <taxon>Kineosporiaceae</taxon>
        <taxon>Quadrisphaera</taxon>
    </lineage>
</organism>
<keyword evidence="1" id="KW-0472">Membrane</keyword>
<evidence type="ECO:0000256" key="1">
    <source>
        <dbReference type="SAM" id="Phobius"/>
    </source>
</evidence>
<dbReference type="Pfam" id="PF00563">
    <property type="entry name" value="EAL"/>
    <property type="match status" value="1"/>
</dbReference>
<evidence type="ECO:0000259" key="3">
    <source>
        <dbReference type="PROSITE" id="PS50887"/>
    </source>
</evidence>
<proteinExistence type="predicted"/>
<sequence>MVISPLSAALRGLPPVAAPQELGRTTGAFYAAGGVMTVLAALADPGASGWLFVLGVAAIAAGALLLTAVTGRRVPRGGFHVLVGAGTALTTLAVLVAPSTSTALVVSTAYFFVAVDTFSYFRRIPGMAQLALLLAAAAWCTTERGVPLSSALALCVALTTTASVAGHLAARAARASHDPLTGLLNRRGFERSLEVAVVEAERTGGALSVALVDVDAFKAVNDGRGHAGGDALLLTIAEELRSSLPAHALIGRLGGDEFAIALPRSEGPAAAAVVETARSGVRHPLSAGVASRLAREPASECLRRADAALYEAKQLGRNRTARARASTGTLARDLAAALADPDGGGLRVVLQPLVELPSGRVRGLEALVRWNHPERGELSPALFVPVAEQTGQIIALGALVRRAAFRDVAALASRMDDTRIVSVNASGHELVEPDYADAVLEGLADAGLDATSLVLEVTESVVEGSTARALDTLTRLRAQGVTVAVDDFGIGYSTFSRLDALPADYLKLDRAFLDGAVDSPRRRALLETALGVGRALDLPVVTEGVETAEQAQLVVSLGCRFAQGYFFSCPLPAERVLEELPHDDDGRLTTRPVPAPAEV</sequence>
<keyword evidence="5" id="KW-1185">Reference proteome</keyword>
<comment type="caution">
    <text evidence="4">The sequence shown here is derived from an EMBL/GenBank/DDBJ whole genome shotgun (WGS) entry which is preliminary data.</text>
</comment>
<dbReference type="Pfam" id="PF00990">
    <property type="entry name" value="GGDEF"/>
    <property type="match status" value="1"/>
</dbReference>
<feature type="domain" description="GGDEF" evidence="3">
    <location>
        <begin position="205"/>
        <end position="325"/>
    </location>
</feature>
<dbReference type="InterPro" id="IPR001633">
    <property type="entry name" value="EAL_dom"/>
</dbReference>
<dbReference type="SUPFAM" id="SSF55073">
    <property type="entry name" value="Nucleotide cyclase"/>
    <property type="match status" value="1"/>
</dbReference>
<feature type="transmembrane region" description="Helical" evidence="1">
    <location>
        <begin position="81"/>
        <end position="114"/>
    </location>
</feature>
<dbReference type="NCBIfam" id="TIGR00254">
    <property type="entry name" value="GGDEF"/>
    <property type="match status" value="1"/>
</dbReference>
<dbReference type="SMART" id="SM00267">
    <property type="entry name" value="GGDEF"/>
    <property type="match status" value="1"/>
</dbReference>
<evidence type="ECO:0000313" key="4">
    <source>
        <dbReference type="EMBL" id="PWJ56454.1"/>
    </source>
</evidence>
<accession>A0A316AHN1</accession>
<reference evidence="4 5" key="1">
    <citation type="submission" date="2018-03" db="EMBL/GenBank/DDBJ databases">
        <title>Genomic Encyclopedia of Archaeal and Bacterial Type Strains, Phase II (KMG-II): from individual species to whole genera.</title>
        <authorList>
            <person name="Goeker M."/>
        </authorList>
    </citation>
    <scope>NUCLEOTIDE SEQUENCE [LARGE SCALE GENOMIC DNA]</scope>
    <source>
        <strain evidence="4 5">DSM 44889</strain>
    </source>
</reference>
<evidence type="ECO:0000259" key="2">
    <source>
        <dbReference type="PROSITE" id="PS50883"/>
    </source>
</evidence>
<dbReference type="CDD" id="cd01948">
    <property type="entry name" value="EAL"/>
    <property type="match status" value="1"/>
</dbReference>
<dbReference type="PANTHER" id="PTHR33121">
    <property type="entry name" value="CYCLIC DI-GMP PHOSPHODIESTERASE PDEF"/>
    <property type="match status" value="1"/>
</dbReference>
<dbReference type="InterPro" id="IPR050706">
    <property type="entry name" value="Cyclic-di-GMP_PDE-like"/>
</dbReference>
<dbReference type="EMBL" id="QGDQ01000001">
    <property type="protein sequence ID" value="PWJ56454.1"/>
    <property type="molecule type" value="Genomic_DNA"/>
</dbReference>
<dbReference type="InterPro" id="IPR029787">
    <property type="entry name" value="Nucleotide_cyclase"/>
</dbReference>
<dbReference type="Gene3D" id="3.30.70.270">
    <property type="match status" value="1"/>
</dbReference>
<gene>
    <name evidence="4" type="ORF">BXY45_101432</name>
</gene>
<dbReference type="Gene3D" id="3.20.20.450">
    <property type="entry name" value="EAL domain"/>
    <property type="match status" value="1"/>
</dbReference>
<dbReference type="Proteomes" id="UP000245469">
    <property type="component" value="Unassembled WGS sequence"/>
</dbReference>
<dbReference type="GO" id="GO:0071111">
    <property type="term" value="F:cyclic-guanylate-specific phosphodiesterase activity"/>
    <property type="evidence" value="ECO:0007669"/>
    <property type="project" value="InterPro"/>
</dbReference>
<keyword evidence="1" id="KW-1133">Transmembrane helix</keyword>
<dbReference type="PANTHER" id="PTHR33121:SF79">
    <property type="entry name" value="CYCLIC DI-GMP PHOSPHODIESTERASE PDED-RELATED"/>
    <property type="match status" value="1"/>
</dbReference>
<feature type="domain" description="EAL" evidence="2">
    <location>
        <begin position="327"/>
        <end position="584"/>
    </location>
</feature>
<dbReference type="SUPFAM" id="SSF141868">
    <property type="entry name" value="EAL domain-like"/>
    <property type="match status" value="1"/>
</dbReference>
<dbReference type="SMART" id="SM00052">
    <property type="entry name" value="EAL"/>
    <property type="match status" value="1"/>
</dbReference>
<dbReference type="PROSITE" id="PS50887">
    <property type="entry name" value="GGDEF"/>
    <property type="match status" value="1"/>
</dbReference>
<dbReference type="InterPro" id="IPR000160">
    <property type="entry name" value="GGDEF_dom"/>
</dbReference>
<feature type="transmembrane region" description="Helical" evidence="1">
    <location>
        <begin position="49"/>
        <end position="69"/>
    </location>
</feature>
<feature type="transmembrane region" description="Helical" evidence="1">
    <location>
        <begin position="151"/>
        <end position="170"/>
    </location>
</feature>
<dbReference type="AlphaFoldDB" id="A0A316AHN1"/>
<evidence type="ECO:0000313" key="5">
    <source>
        <dbReference type="Proteomes" id="UP000245469"/>
    </source>
</evidence>
<dbReference type="CDD" id="cd01949">
    <property type="entry name" value="GGDEF"/>
    <property type="match status" value="1"/>
</dbReference>
<feature type="transmembrane region" description="Helical" evidence="1">
    <location>
        <begin position="27"/>
        <end position="43"/>
    </location>
</feature>
<dbReference type="InterPro" id="IPR043128">
    <property type="entry name" value="Rev_trsase/Diguanyl_cyclase"/>
</dbReference>
<dbReference type="PROSITE" id="PS50883">
    <property type="entry name" value="EAL"/>
    <property type="match status" value="1"/>
</dbReference>